<evidence type="ECO:0000259" key="2">
    <source>
        <dbReference type="Pfam" id="PF21906"/>
    </source>
</evidence>
<evidence type="ECO:0000313" key="3">
    <source>
        <dbReference type="EMBL" id="MFD1483660.1"/>
    </source>
</evidence>
<evidence type="ECO:0000313" key="4">
    <source>
        <dbReference type="Proteomes" id="UP001597252"/>
    </source>
</evidence>
<feature type="domain" description="Nudix hydrolase" evidence="1">
    <location>
        <begin position="26"/>
        <end position="125"/>
    </location>
</feature>
<comment type="caution">
    <text evidence="3">The sequence shown here is derived from an EMBL/GenBank/DDBJ whole genome shotgun (WGS) entry which is preliminary data.</text>
</comment>
<dbReference type="SUPFAM" id="SSF55811">
    <property type="entry name" value="Nudix"/>
    <property type="match status" value="1"/>
</dbReference>
<name>A0ABW4E593_9LACO</name>
<proteinExistence type="predicted"/>
<gene>
    <name evidence="3" type="ORF">ACFQ5J_00150</name>
</gene>
<accession>A0ABW4E593</accession>
<dbReference type="Proteomes" id="UP001597252">
    <property type="component" value="Unassembled WGS sequence"/>
</dbReference>
<dbReference type="InterPro" id="IPR054105">
    <property type="entry name" value="WHD_NrtR"/>
</dbReference>
<dbReference type="EMBL" id="JBHTON010000001">
    <property type="protein sequence ID" value="MFD1483660.1"/>
    <property type="molecule type" value="Genomic_DNA"/>
</dbReference>
<dbReference type="InterPro" id="IPR015797">
    <property type="entry name" value="NUDIX_hydrolase-like_dom_sf"/>
</dbReference>
<protein>
    <submittedName>
        <fullName evidence="3">NUDIX domain-containing protein</fullName>
    </submittedName>
</protein>
<dbReference type="PANTHER" id="PTHR43736:SF4">
    <property type="entry name" value="SLR1690 PROTEIN"/>
    <property type="match status" value="1"/>
</dbReference>
<dbReference type="Gene3D" id="3.90.79.10">
    <property type="entry name" value="Nucleoside Triphosphate Pyrophosphohydrolase"/>
    <property type="match status" value="1"/>
</dbReference>
<dbReference type="SUPFAM" id="SSF46785">
    <property type="entry name" value="Winged helix' DNA-binding domain"/>
    <property type="match status" value="1"/>
</dbReference>
<dbReference type="Pfam" id="PF00293">
    <property type="entry name" value="NUDIX"/>
    <property type="match status" value="1"/>
</dbReference>
<dbReference type="Pfam" id="PF21906">
    <property type="entry name" value="WHD_NrtR"/>
    <property type="match status" value="1"/>
</dbReference>
<dbReference type="Gene3D" id="1.10.10.10">
    <property type="entry name" value="Winged helix-like DNA-binding domain superfamily/Winged helix DNA-binding domain"/>
    <property type="match status" value="1"/>
</dbReference>
<sequence length="248" mass="28028">MTVNRLEHPMITITNLIWSFDHAAQQVNLLLVRRADAPYQGFWALPETAMRVQESAHAAALRLVREKIGLALASSHSEQLATFTEPDRAPGERALSLAYMIFLPRRPELHAGPGTTDAKWFALTSENDWQFALTGFGAKFQTLAASEYLVQRDPATTLAYDHNWIVTVACSRIANKLDYQPSILLTLGRDFTLRQARTIFALFRHVTLAQIDNSNFLREHHRLLIATGEETRKHPGRPGKVYRLADLN</sequence>
<reference evidence="4" key="1">
    <citation type="journal article" date="2019" name="Int. J. Syst. Evol. Microbiol.">
        <title>The Global Catalogue of Microorganisms (GCM) 10K type strain sequencing project: providing services to taxonomists for standard genome sequencing and annotation.</title>
        <authorList>
            <consortium name="The Broad Institute Genomics Platform"/>
            <consortium name="The Broad Institute Genome Sequencing Center for Infectious Disease"/>
            <person name="Wu L."/>
            <person name="Ma J."/>
        </authorList>
    </citation>
    <scope>NUCLEOTIDE SEQUENCE [LARGE SCALE GENOMIC DNA]</scope>
    <source>
        <strain evidence="4">CCM 8903</strain>
    </source>
</reference>
<evidence type="ECO:0000259" key="1">
    <source>
        <dbReference type="Pfam" id="PF00293"/>
    </source>
</evidence>
<dbReference type="InterPro" id="IPR036390">
    <property type="entry name" value="WH_DNA-bd_sf"/>
</dbReference>
<dbReference type="InterPro" id="IPR000086">
    <property type="entry name" value="NUDIX_hydrolase_dom"/>
</dbReference>
<feature type="domain" description="NrtR DNA-binding winged helix" evidence="2">
    <location>
        <begin position="187"/>
        <end position="244"/>
    </location>
</feature>
<dbReference type="CDD" id="cd18873">
    <property type="entry name" value="NUDIX_NadM_like"/>
    <property type="match status" value="1"/>
</dbReference>
<organism evidence="3 4">
    <name type="scientific">Lacticaseibacillus baoqingensis</name>
    <dbReference type="NCBI Taxonomy" id="2486013"/>
    <lineage>
        <taxon>Bacteria</taxon>
        <taxon>Bacillati</taxon>
        <taxon>Bacillota</taxon>
        <taxon>Bacilli</taxon>
        <taxon>Lactobacillales</taxon>
        <taxon>Lactobacillaceae</taxon>
        <taxon>Lacticaseibacillus</taxon>
    </lineage>
</organism>
<dbReference type="InterPro" id="IPR036388">
    <property type="entry name" value="WH-like_DNA-bd_sf"/>
</dbReference>
<dbReference type="RefSeq" id="WP_125750179.1">
    <property type="nucleotide sequence ID" value="NZ_JBHTON010000001.1"/>
</dbReference>
<keyword evidence="4" id="KW-1185">Reference proteome</keyword>
<dbReference type="PANTHER" id="PTHR43736">
    <property type="entry name" value="ADP-RIBOSE PYROPHOSPHATASE"/>
    <property type="match status" value="1"/>
</dbReference>